<sequence>MYSKIGFTAKKSKSPDHDKCQHHSVESENSILRAQVVGGIIGSNGGDHFMAAAGGSLFRYGRAYGKLSEPTYYGFCRCF</sequence>
<evidence type="ECO:0000313" key="3">
    <source>
        <dbReference type="Proteomes" id="UP000583929"/>
    </source>
</evidence>
<feature type="region of interest" description="Disordered" evidence="1">
    <location>
        <begin position="1"/>
        <end position="24"/>
    </location>
</feature>
<evidence type="ECO:0000256" key="1">
    <source>
        <dbReference type="SAM" id="MobiDB-lite"/>
    </source>
</evidence>
<proteinExistence type="predicted"/>
<name>A0A7J6ESJ7_CANSA</name>
<keyword evidence="3" id="KW-1185">Reference proteome</keyword>
<evidence type="ECO:0000313" key="2">
    <source>
        <dbReference type="EMBL" id="KAF4361371.1"/>
    </source>
</evidence>
<dbReference type="EMBL" id="JAATIQ010000331">
    <property type="protein sequence ID" value="KAF4361371.1"/>
    <property type="molecule type" value="Genomic_DNA"/>
</dbReference>
<organism evidence="2 3">
    <name type="scientific">Cannabis sativa</name>
    <name type="common">Hemp</name>
    <name type="synonym">Marijuana</name>
    <dbReference type="NCBI Taxonomy" id="3483"/>
    <lineage>
        <taxon>Eukaryota</taxon>
        <taxon>Viridiplantae</taxon>
        <taxon>Streptophyta</taxon>
        <taxon>Embryophyta</taxon>
        <taxon>Tracheophyta</taxon>
        <taxon>Spermatophyta</taxon>
        <taxon>Magnoliopsida</taxon>
        <taxon>eudicotyledons</taxon>
        <taxon>Gunneridae</taxon>
        <taxon>Pentapetalae</taxon>
        <taxon>rosids</taxon>
        <taxon>fabids</taxon>
        <taxon>Rosales</taxon>
        <taxon>Cannabaceae</taxon>
        <taxon>Cannabis</taxon>
    </lineage>
</organism>
<feature type="compositionally biased region" description="Basic and acidic residues" evidence="1">
    <location>
        <begin position="13"/>
        <end position="24"/>
    </location>
</feature>
<dbReference type="Proteomes" id="UP000583929">
    <property type="component" value="Unassembled WGS sequence"/>
</dbReference>
<dbReference type="AlphaFoldDB" id="A0A7J6ESJ7"/>
<protein>
    <submittedName>
        <fullName evidence="2">Uncharacterized protein</fullName>
    </submittedName>
</protein>
<reference evidence="2 3" key="1">
    <citation type="journal article" date="2020" name="bioRxiv">
        <title>Sequence and annotation of 42 cannabis genomes reveals extensive copy number variation in cannabinoid synthesis and pathogen resistance genes.</title>
        <authorList>
            <person name="Mckernan K.J."/>
            <person name="Helbert Y."/>
            <person name="Kane L.T."/>
            <person name="Ebling H."/>
            <person name="Zhang L."/>
            <person name="Liu B."/>
            <person name="Eaton Z."/>
            <person name="Mclaughlin S."/>
            <person name="Kingan S."/>
            <person name="Baybayan P."/>
            <person name="Concepcion G."/>
            <person name="Jordan M."/>
            <person name="Riva A."/>
            <person name="Barbazuk W."/>
            <person name="Harkins T."/>
        </authorList>
    </citation>
    <scope>NUCLEOTIDE SEQUENCE [LARGE SCALE GENOMIC DNA]</scope>
    <source>
        <strain evidence="3">cv. Jamaican Lion 4</strain>
        <tissue evidence="2">Leaf</tissue>
    </source>
</reference>
<accession>A0A7J6ESJ7</accession>
<gene>
    <name evidence="2" type="ORF">G4B88_005161</name>
</gene>
<comment type="caution">
    <text evidence="2">The sequence shown here is derived from an EMBL/GenBank/DDBJ whole genome shotgun (WGS) entry which is preliminary data.</text>
</comment>